<dbReference type="OrthoDB" id="423313at2759"/>
<gene>
    <name evidence="6" type="primary">KNAG0J01260</name>
    <name evidence="6" type="ordered locus">KNAG_0J01260</name>
</gene>
<dbReference type="OMA" id="DSIMELH"/>
<dbReference type="RefSeq" id="XP_022466452.1">
    <property type="nucleotide sequence ID" value="XM_022610125.1"/>
</dbReference>
<dbReference type="Gene3D" id="3.40.30.10">
    <property type="entry name" value="Glutaredoxin"/>
    <property type="match status" value="1"/>
</dbReference>
<organism evidence="6 7">
    <name type="scientific">Huiozyma naganishii (strain ATCC MYA-139 / BCRC 22969 / CBS 8797 / KCTC 17520 / NBRC 10181 / NCYC 3082 / Yp74L-3)</name>
    <name type="common">Yeast</name>
    <name type="synonym">Kazachstania naganishii</name>
    <dbReference type="NCBI Taxonomy" id="1071383"/>
    <lineage>
        <taxon>Eukaryota</taxon>
        <taxon>Fungi</taxon>
        <taxon>Dikarya</taxon>
        <taxon>Ascomycota</taxon>
        <taxon>Saccharomycotina</taxon>
        <taxon>Saccharomycetes</taxon>
        <taxon>Saccharomycetales</taxon>
        <taxon>Saccharomycetaceae</taxon>
        <taxon>Huiozyma</taxon>
    </lineage>
</organism>
<dbReference type="GO" id="GO:0034599">
    <property type="term" value="P:cellular response to oxidative stress"/>
    <property type="evidence" value="ECO:0007669"/>
    <property type="project" value="TreeGrafter"/>
</dbReference>
<dbReference type="PANTHER" id="PTHR45694">
    <property type="entry name" value="GLUTAREDOXIN 2"/>
    <property type="match status" value="1"/>
</dbReference>
<evidence type="ECO:0000256" key="2">
    <source>
        <dbReference type="ARBA" id="ARBA00022714"/>
    </source>
</evidence>
<dbReference type="NCBIfam" id="TIGR02180">
    <property type="entry name" value="GRX_euk"/>
    <property type="match status" value="1"/>
</dbReference>
<proteinExistence type="inferred from homology"/>
<evidence type="ECO:0000256" key="3">
    <source>
        <dbReference type="ARBA" id="ARBA00023014"/>
    </source>
</evidence>
<dbReference type="STRING" id="1071383.J7S2S1"/>
<feature type="signal peptide" evidence="4">
    <location>
        <begin position="1"/>
        <end position="30"/>
    </location>
</feature>
<dbReference type="EMBL" id="HE978323">
    <property type="protein sequence ID" value="CCK72207.1"/>
    <property type="molecule type" value="Genomic_DNA"/>
</dbReference>
<dbReference type="HOGENOM" id="CLU_026126_0_1_1"/>
<dbReference type="InterPro" id="IPR011899">
    <property type="entry name" value="Glutaredoxin_euk/vir"/>
</dbReference>
<evidence type="ECO:0000313" key="6">
    <source>
        <dbReference type="EMBL" id="CCK72207.1"/>
    </source>
</evidence>
<dbReference type="GO" id="GO:0051537">
    <property type="term" value="F:2 iron, 2 sulfur cluster binding"/>
    <property type="evidence" value="ECO:0007669"/>
    <property type="project" value="UniProtKB-KW"/>
</dbReference>
<dbReference type="KEGG" id="kng:KNAG_0J01260"/>
<feature type="chain" id="PRO_5003796500" description="Glutaredoxin domain-containing protein" evidence="4">
    <location>
        <begin position="31"/>
        <end position="194"/>
    </location>
</feature>
<dbReference type="Proteomes" id="UP000006310">
    <property type="component" value="Chromosome 10"/>
</dbReference>
<dbReference type="InterPro" id="IPR002109">
    <property type="entry name" value="Glutaredoxin"/>
</dbReference>
<dbReference type="InterPro" id="IPR036249">
    <property type="entry name" value="Thioredoxin-like_sf"/>
</dbReference>
<keyword evidence="2" id="KW-0001">2Fe-2S</keyword>
<keyword evidence="3" id="KW-0411">Iron-sulfur</keyword>
<dbReference type="FunFam" id="3.40.30.10:FF:000093">
    <property type="entry name" value="Glutaredoxin 2"/>
    <property type="match status" value="1"/>
</dbReference>
<protein>
    <recommendedName>
        <fullName evidence="5">Glutaredoxin domain-containing protein</fullName>
    </recommendedName>
</protein>
<dbReference type="GeneID" id="34527962"/>
<feature type="domain" description="Glutaredoxin" evidence="5">
    <location>
        <begin position="97"/>
        <end position="160"/>
    </location>
</feature>
<keyword evidence="7" id="KW-1185">Reference proteome</keyword>
<comment type="similarity">
    <text evidence="1">Belongs to the glutaredoxin family. Monothiol subfamily.</text>
</comment>
<sequence length="194" mass="20928">MAITLNKRNIRALSVTLLLLLLVLFVTQNARNVSVTVDDRQVLEGVPLVNYANVEDPVSVAAVKPKIGTDRSGQAPEPAGVFSPAVEYDSILSRSPVVIFSKSYCPYSAKLKKLLAAGFKFTPAYTVVELDEHEHGPELQKYIAEKTGRSTVPNLIVNGVSHGGCDDIVALSENGKLLDRLNEWGGSAVNVIQV</sequence>
<dbReference type="SUPFAM" id="SSF52833">
    <property type="entry name" value="Thioredoxin-like"/>
    <property type="match status" value="1"/>
</dbReference>
<keyword evidence="2" id="KW-0408">Iron</keyword>
<name>J7S2S1_HUIN7</name>
<dbReference type="GO" id="GO:0004362">
    <property type="term" value="F:glutathione-disulfide reductase (NADPH) activity"/>
    <property type="evidence" value="ECO:0007669"/>
    <property type="project" value="UniProtKB-ARBA"/>
</dbReference>
<evidence type="ECO:0000313" key="7">
    <source>
        <dbReference type="Proteomes" id="UP000006310"/>
    </source>
</evidence>
<evidence type="ECO:0000256" key="1">
    <source>
        <dbReference type="ARBA" id="ARBA00009630"/>
    </source>
</evidence>
<dbReference type="PRINTS" id="PR00160">
    <property type="entry name" value="GLUTAREDOXIN"/>
</dbReference>
<dbReference type="GO" id="GO:0005796">
    <property type="term" value="C:Golgi lumen"/>
    <property type="evidence" value="ECO:0007669"/>
    <property type="project" value="TreeGrafter"/>
</dbReference>
<keyword evidence="2" id="KW-0479">Metal-binding</keyword>
<evidence type="ECO:0000256" key="4">
    <source>
        <dbReference type="SAM" id="SignalP"/>
    </source>
</evidence>
<reference evidence="6 7" key="1">
    <citation type="journal article" date="2011" name="Proc. Natl. Acad. Sci. U.S.A.">
        <title>Evolutionary erosion of yeast sex chromosomes by mating-type switching accidents.</title>
        <authorList>
            <person name="Gordon J.L."/>
            <person name="Armisen D."/>
            <person name="Proux-Wera E."/>
            <person name="Oheigeartaigh S.S."/>
            <person name="Byrne K.P."/>
            <person name="Wolfe K.H."/>
        </authorList>
    </citation>
    <scope>NUCLEOTIDE SEQUENCE [LARGE SCALE GENOMIC DNA]</scope>
    <source>
        <strain evidence="7">ATCC MYA-139 / BCRC 22969 / CBS 8797 / CCRC 22969 / KCTC 17520 / NBRC 10181 / NCYC 3082</strain>
    </source>
</reference>
<evidence type="ECO:0000259" key="5">
    <source>
        <dbReference type="Pfam" id="PF00462"/>
    </source>
</evidence>
<dbReference type="Pfam" id="PF00462">
    <property type="entry name" value="Glutaredoxin"/>
    <property type="match status" value="1"/>
</dbReference>
<reference evidence="7" key="2">
    <citation type="submission" date="2012-08" db="EMBL/GenBank/DDBJ databases">
        <title>Genome sequence of Kazachstania naganishii.</title>
        <authorList>
            <person name="Gordon J.L."/>
            <person name="Armisen D."/>
            <person name="Proux-Wera E."/>
            <person name="OhEigeartaigh S.S."/>
            <person name="Byrne K.P."/>
            <person name="Wolfe K.H."/>
        </authorList>
    </citation>
    <scope>NUCLEOTIDE SEQUENCE [LARGE SCALE GENOMIC DNA]</scope>
    <source>
        <strain evidence="7">ATCC MYA-139 / BCRC 22969 / CBS 8797 / CCRC 22969 / KCTC 17520 / NBRC 10181 / NCYC 3082</strain>
    </source>
</reference>
<dbReference type="eggNOG" id="KOG1752">
    <property type="taxonomic scope" value="Eukaryota"/>
</dbReference>
<dbReference type="InterPro" id="IPR014025">
    <property type="entry name" value="Glutaredoxin_subgr"/>
</dbReference>
<keyword evidence="4" id="KW-0732">Signal</keyword>
<dbReference type="AlphaFoldDB" id="J7S2S1"/>
<dbReference type="CDD" id="cd03419">
    <property type="entry name" value="GRX_GRXh_1_2_like"/>
    <property type="match status" value="1"/>
</dbReference>
<dbReference type="GO" id="GO:0005801">
    <property type="term" value="C:cis-Golgi network"/>
    <property type="evidence" value="ECO:0007669"/>
    <property type="project" value="UniProtKB-ARBA"/>
</dbReference>
<dbReference type="PANTHER" id="PTHR45694:SF5">
    <property type="entry name" value="GLUTAREDOXIN 2"/>
    <property type="match status" value="1"/>
</dbReference>
<accession>J7S2S1</accession>
<dbReference type="PROSITE" id="PS51354">
    <property type="entry name" value="GLUTAREDOXIN_2"/>
    <property type="match status" value="1"/>
</dbReference>
<dbReference type="GO" id="GO:0000324">
    <property type="term" value="C:fungal-type vacuole"/>
    <property type="evidence" value="ECO:0007669"/>
    <property type="project" value="TreeGrafter"/>
</dbReference>